<proteinExistence type="predicted"/>
<sequence>MTVFRLDPTLKADTLPVASIGLCAVRLMNDRRFPWLILVPQRAGVTEIHDLTPLDQTMLTFEIATVSEHLKQVTNCHKINVAALGNQVSQLHVHVIARETADAAWPKPVWGAGTPVCYRDGEAEAFIAKFSDAF</sequence>
<dbReference type="EMBL" id="SJST01000001">
    <property type="protein sequence ID" value="TCD16752.1"/>
    <property type="molecule type" value="Genomic_DNA"/>
</dbReference>
<dbReference type="RefSeq" id="WP_131565892.1">
    <property type="nucleotide sequence ID" value="NZ_JAINFK010000001.1"/>
</dbReference>
<dbReference type="PIRSF" id="PIRSF000714">
    <property type="entry name" value="HIT"/>
    <property type="match status" value="1"/>
</dbReference>
<dbReference type="AlphaFoldDB" id="A0A4V6N6D3"/>
<dbReference type="Gene3D" id="3.30.428.10">
    <property type="entry name" value="HIT-like"/>
    <property type="match status" value="1"/>
</dbReference>
<protein>
    <submittedName>
        <fullName evidence="3">HIT domain-containing protein</fullName>
    </submittedName>
</protein>
<comment type="caution">
    <text evidence="3">The sequence shown here is derived from an EMBL/GenBank/DDBJ whole genome shotgun (WGS) entry which is preliminary data.</text>
</comment>
<evidence type="ECO:0000256" key="1">
    <source>
        <dbReference type="PROSITE-ProRule" id="PRU00464"/>
    </source>
</evidence>
<evidence type="ECO:0000313" key="3">
    <source>
        <dbReference type="EMBL" id="TCD16752.1"/>
    </source>
</evidence>
<keyword evidence="4" id="KW-1185">Reference proteome</keyword>
<dbReference type="GO" id="GO:0003824">
    <property type="term" value="F:catalytic activity"/>
    <property type="evidence" value="ECO:0007669"/>
    <property type="project" value="InterPro"/>
</dbReference>
<dbReference type="PROSITE" id="PS51084">
    <property type="entry name" value="HIT_2"/>
    <property type="match status" value="1"/>
</dbReference>
<dbReference type="SUPFAM" id="SSF54197">
    <property type="entry name" value="HIT-like"/>
    <property type="match status" value="1"/>
</dbReference>
<accession>A0A4V6N6D3</accession>
<evidence type="ECO:0000313" key="4">
    <source>
        <dbReference type="Proteomes" id="UP000291301"/>
    </source>
</evidence>
<comment type="caution">
    <text evidence="1">Lacks conserved residue(s) required for the propagation of feature annotation.</text>
</comment>
<gene>
    <name evidence="3" type="ORF">E0D97_03245</name>
</gene>
<dbReference type="Pfam" id="PF01230">
    <property type="entry name" value="HIT"/>
    <property type="match status" value="1"/>
</dbReference>
<evidence type="ECO:0000259" key="2">
    <source>
        <dbReference type="PROSITE" id="PS51084"/>
    </source>
</evidence>
<dbReference type="InterPro" id="IPR011146">
    <property type="entry name" value="HIT-like"/>
</dbReference>
<dbReference type="InterPro" id="IPR026026">
    <property type="entry name" value="HIT_Hint"/>
</dbReference>
<feature type="domain" description="HIT" evidence="2">
    <location>
        <begin position="36"/>
        <end position="105"/>
    </location>
</feature>
<dbReference type="InterPro" id="IPR036265">
    <property type="entry name" value="HIT-like_sf"/>
</dbReference>
<reference evidence="3 4" key="1">
    <citation type="journal article" date="2015" name="Antonie Van Leeuwenhoek">
        <title>Oricola cellulosilytica gen. nov., sp. nov., a cellulose-degrading bacterium of the family Phyllobacteriaceae isolated from surface seashore water, and emended descriptions of Mesorhizobium loti and Phyllobacterium myrsinacearum.</title>
        <authorList>
            <person name="Hameed A."/>
            <person name="Shahina M."/>
            <person name="Lai W.A."/>
            <person name="Lin S.Y."/>
            <person name="Young L.S."/>
            <person name="Liu Y.C."/>
            <person name="Hsu Y.H."/>
            <person name="Young C.C."/>
        </authorList>
    </citation>
    <scope>NUCLEOTIDE SEQUENCE [LARGE SCALE GENOMIC DNA]</scope>
    <source>
        <strain evidence="3 4">KCTC 52183</strain>
    </source>
</reference>
<dbReference type="OrthoDB" id="9799145at2"/>
<name>A0A4V6N6D3_9HYPH</name>
<dbReference type="Proteomes" id="UP000291301">
    <property type="component" value="Unassembled WGS sequence"/>
</dbReference>
<organism evidence="3 4">
    <name type="scientific">Oricola cellulosilytica</name>
    <dbReference type="NCBI Taxonomy" id="1429082"/>
    <lineage>
        <taxon>Bacteria</taxon>
        <taxon>Pseudomonadati</taxon>
        <taxon>Pseudomonadota</taxon>
        <taxon>Alphaproteobacteria</taxon>
        <taxon>Hyphomicrobiales</taxon>
        <taxon>Ahrensiaceae</taxon>
        <taxon>Oricola</taxon>
    </lineage>
</organism>